<name>A0ACB9P0U6_9MYRT</name>
<keyword evidence="2" id="KW-1185">Reference proteome</keyword>
<organism evidence="1 2">
    <name type="scientific">Melastoma candidum</name>
    <dbReference type="NCBI Taxonomy" id="119954"/>
    <lineage>
        <taxon>Eukaryota</taxon>
        <taxon>Viridiplantae</taxon>
        <taxon>Streptophyta</taxon>
        <taxon>Embryophyta</taxon>
        <taxon>Tracheophyta</taxon>
        <taxon>Spermatophyta</taxon>
        <taxon>Magnoliopsida</taxon>
        <taxon>eudicotyledons</taxon>
        <taxon>Gunneridae</taxon>
        <taxon>Pentapetalae</taxon>
        <taxon>rosids</taxon>
        <taxon>malvids</taxon>
        <taxon>Myrtales</taxon>
        <taxon>Melastomataceae</taxon>
        <taxon>Melastomatoideae</taxon>
        <taxon>Melastomateae</taxon>
        <taxon>Melastoma</taxon>
    </lineage>
</organism>
<proteinExistence type="predicted"/>
<dbReference type="EMBL" id="CM042886">
    <property type="protein sequence ID" value="KAI4341537.1"/>
    <property type="molecule type" value="Genomic_DNA"/>
</dbReference>
<gene>
    <name evidence="1" type="ORF">MLD38_026250</name>
</gene>
<comment type="caution">
    <text evidence="1">The sequence shown here is derived from an EMBL/GenBank/DDBJ whole genome shotgun (WGS) entry which is preliminary data.</text>
</comment>
<sequence>MISISNYGDITFFHLHEGADTGGGEQICGWRYGALLRRDLQDPQCTKTKHLRLPRRTTCPCRGRISRSFPDQSSPVDAAPSRGRNGHFPQ</sequence>
<evidence type="ECO:0000313" key="2">
    <source>
        <dbReference type="Proteomes" id="UP001057402"/>
    </source>
</evidence>
<accession>A0ACB9P0U6</accession>
<evidence type="ECO:0000313" key="1">
    <source>
        <dbReference type="EMBL" id="KAI4341537.1"/>
    </source>
</evidence>
<protein>
    <submittedName>
        <fullName evidence="1">Uncharacterized protein</fullName>
    </submittedName>
</protein>
<dbReference type="Proteomes" id="UP001057402">
    <property type="component" value="Chromosome 7"/>
</dbReference>
<reference evidence="2" key="1">
    <citation type="journal article" date="2023" name="Front. Plant Sci.">
        <title>Chromosomal-level genome assembly of Melastoma candidum provides insights into trichome evolution.</title>
        <authorList>
            <person name="Zhong Y."/>
            <person name="Wu W."/>
            <person name="Sun C."/>
            <person name="Zou P."/>
            <person name="Liu Y."/>
            <person name="Dai S."/>
            <person name="Zhou R."/>
        </authorList>
    </citation>
    <scope>NUCLEOTIDE SEQUENCE [LARGE SCALE GENOMIC DNA]</scope>
</reference>